<organism evidence="5 6">
    <name type="scientific">Pseudoalteromonas citrea</name>
    <dbReference type="NCBI Taxonomy" id="43655"/>
    <lineage>
        <taxon>Bacteria</taxon>
        <taxon>Pseudomonadati</taxon>
        <taxon>Pseudomonadota</taxon>
        <taxon>Gammaproteobacteria</taxon>
        <taxon>Alteromonadales</taxon>
        <taxon>Pseudoalteromonadaceae</taxon>
        <taxon>Pseudoalteromonas</taxon>
    </lineage>
</organism>
<dbReference type="InterPro" id="IPR036736">
    <property type="entry name" value="ACP-like_sf"/>
</dbReference>
<feature type="domain" description="Carrier" evidence="4">
    <location>
        <begin position="1069"/>
        <end position="1146"/>
    </location>
</feature>
<dbReference type="GO" id="GO:0044550">
    <property type="term" value="P:secondary metabolite biosynthetic process"/>
    <property type="evidence" value="ECO:0007669"/>
    <property type="project" value="TreeGrafter"/>
</dbReference>
<dbReference type="SUPFAM" id="SSF56801">
    <property type="entry name" value="Acetyl-CoA synthetase-like"/>
    <property type="match status" value="2"/>
</dbReference>
<accession>A0AAD4AGB2</accession>
<keyword evidence="3" id="KW-0597">Phosphoprotein</keyword>
<dbReference type="CDD" id="cd19531">
    <property type="entry name" value="LCL_NRPS-like"/>
    <property type="match status" value="2"/>
</dbReference>
<evidence type="ECO:0000256" key="2">
    <source>
        <dbReference type="ARBA" id="ARBA00022450"/>
    </source>
</evidence>
<dbReference type="Gene3D" id="2.30.38.10">
    <property type="entry name" value="Luciferase, Domain 3"/>
    <property type="match status" value="2"/>
</dbReference>
<dbReference type="PANTHER" id="PTHR45527:SF1">
    <property type="entry name" value="FATTY ACID SYNTHASE"/>
    <property type="match status" value="1"/>
</dbReference>
<proteinExistence type="predicted"/>
<dbReference type="SUPFAM" id="SSF52777">
    <property type="entry name" value="CoA-dependent acyltransferases"/>
    <property type="match status" value="4"/>
</dbReference>
<dbReference type="EMBL" id="AHBZ03000023">
    <property type="protein sequence ID" value="KAF7767739.1"/>
    <property type="molecule type" value="Genomic_DNA"/>
</dbReference>
<feature type="domain" description="Carrier" evidence="4">
    <location>
        <begin position="2166"/>
        <end position="2243"/>
    </location>
</feature>
<dbReference type="SUPFAM" id="SSF47336">
    <property type="entry name" value="ACP-like"/>
    <property type="match status" value="2"/>
</dbReference>
<dbReference type="PANTHER" id="PTHR45527">
    <property type="entry name" value="NONRIBOSOMAL PEPTIDE SYNTHETASE"/>
    <property type="match status" value="1"/>
</dbReference>
<sequence>MSNVRSTIEKLERLGIQFYLVDGKLKSKAKKGAITTEVSALIKDQKQEIVDFLSCESNETEHQKKLPKIEKLSLDKAAMSFAQQRLWFIDKLHQGTVDYNISAAFSVIGHLNIALVEKVLNIIIERHEILRTIYVEERGSTIQHIMPFVNFAITQHDLSSLNGNDKSKALQALVINNAKQPFNLESDLMLRVSYIQLAHEDTSVNNSNEGVLLFNVHHIAFDGWSKDILLREFVTLYRSFSEGIANPLPALDIQYSDYATWQRGWLKGEALESQISYWEKQLYDIPHVHGLQLESSRSETNGRQGAKLIGSLPKTISKALQDKASEYQLTPFMLLHGALSLLLSQYSDSNDIVIGTPIANRLEKKLSSLIGFFVNTLVLRVDTAHENLADYFAHVRQVHLGAQSNQDVPFEQLVERLKVPRSNVHSPLFQIMLTADTNNGVDSGDIDTLDLSGVQLAPYQSESILAKFELEVHFSIGTSGIKINWIYDKCLFSEDKITRLNAHLCHLLTALSEVAEESESLDTLMMLSETDQHHLLTELNDTRVAYPKELCIHELFEQQAIENPDNVAVVFQGEQLTYKALNERSNQLAHYLVEQHQIKPDTLVGLCTERSLEMVIGILGILKAGGAYVPMDPSYPKERLAYIMEDAALDVVLTQGLGAEALAGHTGSLIGLEAGDVYASYSKVGLERSQQGLTSKNLAYVIYTSGSTGKPKGVMIEHLSLLNYQLHMQEAYAMSSDDVILQFSNICFDIFVEEFFGSLTLGASLVLSDSECRNSLQSFIRFCERYSVSIVSLPTAFWAQLVCDRQVCKASSLKTVIVGGETLTASTVSNHYHCLGSDTQLINTYGPTETTITAATYVTSNDDDCEKPVPIGKANINNQLLILDSRQNLIPKGSVGELYIGGDGLARGYLNREELTAKHFIKNPFYCDGGSEYLYRTGDLVRYVEDGNIEFLGREDDQVKIRGFRVELGEVELQLATQAGVDSAVAMVKTIAGNQQLIGYIKLNHAVDELAQTDFALQVQKNMAIKLPDYMIPNLIQVVEGWPLTPNGKVNRRALPLPDEGKLHGEYIAPETDVELLLSRVWSELLGIDAGKISKAANFFELGGHSLLAMRLSSKIRELLNMELEVTAVFATPILQELAKEIEIKHCTTSRPEVIPVERENGIAELSFAQQRILLVDQMQGASPEYNMPTILKVSGDLDIKLVEKTLNAVIARHEVLRTVYIVDSDIHYQKIRNEFQFVLGSHDLSNLPEKERGEICKSLIGEELNSPFDLRKDLMIRGAYVCLKKANEYSNSVSEGLLMLNMHHIASDGWSTEVLIQEFFTIYQSLLEKKSITLPNLEIQYADYAIWQKKFIQDGMLESQLDYWQRQLEEVPPLHGLQLDKKRPPVKGYEGGIVTAELPSNIAKTLLKLANQQQLTPFMLLHSALAVVLSLNSNSHDIVVGTPIANRLQSELDPLIGFFTNTLVLRVNTDYETLDDFFAAVRNVHLGALSHQDVPFEQLVEKLNIPRGAGHTPLFQILLTTNTNYGVNSAEQQALFNLPGVEFHSLQPDTVHAKFDLNISLNISEQGIGLKWIYDVGLFNQTTIERLNDQLQRVLCEYAEHIDNTEFKMDDLTILSSSESEYLIHEVNSNTVEYAQDKCVHELISYQAQLSPYNTAIISAGESMSYQELDKASNKLAQYLVREGVGIGDCVGVCYERSTHLLVCFLAVLKVGAAYIPFEPRNTEDRNAQIIADAKPKIVLVNSSLVSFIPQEVVKVLIVDKCLKEHRWLEQYSDNPLNLKVSLDNVAYIIYTSGSTGKPKGVEICHASLMDYLNYGLTHYYDRMKMSGSLLVTSHAFDIGVPSLYLPLLSGNIVKLLTQNNVLPDLSKEIRQKGNQLLRMTPKHVEGMLVLLGDEICLNGHVFVIGGERFESSLAKRLQVQFPNSQIYNHYGPSESTVGCIIYDVTAHIERLPDELPIGRVMPNAQAYVLDDRLRLLPKGVIGELYIGGNGLAKGYLNNAALSTERFIESPFSKTANGITDTRLYKTGDLVRFATDGNLEFIGRSDDQVKVLGYRIELGDLEYHLTQQVEVDSTVIIVKENNVGDKYLVAYVKSSQEYLTCETIEVHAFEFTDRIFKRLKALLPYYMVPSSIVLVEEWPLTPNGKIDKKALSNYSDDSRRQSVVVAHTEVERELVAIWSKLSGSSVDEVCIERNLFDQGGHSLLIVRLFTQVRNVFSVELTMSDFIRTLSLREISSFISSFRLDTASELDVEDMEELEL</sequence>
<evidence type="ECO:0000256" key="1">
    <source>
        <dbReference type="ARBA" id="ARBA00001957"/>
    </source>
</evidence>
<dbReference type="PROSITE" id="PS00455">
    <property type="entry name" value="AMP_BINDING"/>
    <property type="match status" value="2"/>
</dbReference>
<dbReference type="GO" id="GO:0005737">
    <property type="term" value="C:cytoplasm"/>
    <property type="evidence" value="ECO:0007669"/>
    <property type="project" value="TreeGrafter"/>
</dbReference>
<dbReference type="RefSeq" id="WP_010366008.1">
    <property type="nucleotide sequence ID" value="NZ_AHBZ03000023.1"/>
</dbReference>
<dbReference type="InterPro" id="IPR023213">
    <property type="entry name" value="CAT-like_dom_sf"/>
</dbReference>
<reference evidence="5" key="1">
    <citation type="journal article" date="2012" name="J. Bacteriol.">
        <title>Genome sequences of type strains of seven species of the marine bacterium Pseudoalteromonas.</title>
        <authorList>
            <person name="Xie B.B."/>
            <person name="Shu Y.L."/>
            <person name="Qin Q.L."/>
            <person name="Rong J.C."/>
            <person name="Zhang X.Y."/>
            <person name="Chen X.L."/>
            <person name="Shi M."/>
            <person name="He H.L."/>
            <person name="Zhou B.C."/>
            <person name="Zhang Y.Z."/>
        </authorList>
    </citation>
    <scope>NUCLEOTIDE SEQUENCE</scope>
    <source>
        <strain evidence="5">DSM 8771</strain>
    </source>
</reference>
<dbReference type="InterPro" id="IPR010071">
    <property type="entry name" value="AA_adenyl_dom"/>
</dbReference>
<gene>
    <name evidence="5" type="ORF">PCIT_a3826</name>
</gene>
<dbReference type="InterPro" id="IPR041464">
    <property type="entry name" value="TubC_N"/>
</dbReference>
<comment type="cofactor">
    <cofactor evidence="1">
        <name>pantetheine 4'-phosphate</name>
        <dbReference type="ChEBI" id="CHEBI:47942"/>
    </cofactor>
</comment>
<dbReference type="CDD" id="cd05930">
    <property type="entry name" value="A_NRPS"/>
    <property type="match status" value="2"/>
</dbReference>
<dbReference type="GO" id="GO:0043041">
    <property type="term" value="P:amino acid activation for nonribosomal peptide biosynthetic process"/>
    <property type="evidence" value="ECO:0007669"/>
    <property type="project" value="TreeGrafter"/>
</dbReference>
<dbReference type="SMART" id="SM00823">
    <property type="entry name" value="PKS_PP"/>
    <property type="match status" value="2"/>
</dbReference>
<evidence type="ECO:0000259" key="4">
    <source>
        <dbReference type="PROSITE" id="PS50075"/>
    </source>
</evidence>
<dbReference type="Gene3D" id="3.30.300.30">
    <property type="match status" value="2"/>
</dbReference>
<dbReference type="PROSITE" id="PS50075">
    <property type="entry name" value="CARRIER"/>
    <property type="match status" value="2"/>
</dbReference>
<dbReference type="Gene3D" id="3.30.559.30">
    <property type="entry name" value="Nonribosomal peptide synthetase, condensation domain"/>
    <property type="match status" value="2"/>
</dbReference>
<dbReference type="InterPro" id="IPR020845">
    <property type="entry name" value="AMP-binding_CS"/>
</dbReference>
<dbReference type="PROSITE" id="PS00012">
    <property type="entry name" value="PHOSPHOPANTETHEINE"/>
    <property type="match status" value="1"/>
</dbReference>
<dbReference type="Gene3D" id="3.40.50.980">
    <property type="match status" value="4"/>
</dbReference>
<dbReference type="Gene3D" id="1.10.10.1830">
    <property type="entry name" value="Non-ribosomal peptide synthase, adenylation domain"/>
    <property type="match status" value="1"/>
</dbReference>
<dbReference type="NCBIfam" id="NF003417">
    <property type="entry name" value="PRK04813.1"/>
    <property type="match status" value="2"/>
</dbReference>
<dbReference type="FunFam" id="1.10.1200.10:FF:000005">
    <property type="entry name" value="Nonribosomal peptide synthetase 1"/>
    <property type="match status" value="1"/>
</dbReference>
<dbReference type="Proteomes" id="UP000016487">
    <property type="component" value="Unassembled WGS sequence"/>
</dbReference>
<dbReference type="FunFam" id="3.30.300.30:FF:000015">
    <property type="entry name" value="Nonribosomal peptide synthase SidD"/>
    <property type="match status" value="2"/>
</dbReference>
<dbReference type="FunFam" id="3.40.50.12780:FF:000012">
    <property type="entry name" value="Non-ribosomal peptide synthetase"/>
    <property type="match status" value="1"/>
</dbReference>
<dbReference type="Pfam" id="PF00550">
    <property type="entry name" value="PP-binding"/>
    <property type="match status" value="2"/>
</dbReference>
<comment type="caution">
    <text evidence="5">The sequence shown here is derived from an EMBL/GenBank/DDBJ whole genome shotgun (WGS) entry which is preliminary data.</text>
</comment>
<reference evidence="5" key="2">
    <citation type="submission" date="2015-03" db="EMBL/GenBank/DDBJ databases">
        <title>Genome sequence of Pseudoalteromonas citrea.</title>
        <authorList>
            <person name="Xie B.-B."/>
            <person name="Rong J.-C."/>
            <person name="Qin Q.-L."/>
            <person name="Zhang Y.-Z."/>
        </authorList>
    </citation>
    <scope>NUCLEOTIDE SEQUENCE</scope>
    <source>
        <strain evidence="5">DSM 8771</strain>
    </source>
</reference>
<dbReference type="InterPro" id="IPR006162">
    <property type="entry name" value="Ppantetheine_attach_site"/>
</dbReference>
<dbReference type="GO" id="GO:0031177">
    <property type="term" value="F:phosphopantetheine binding"/>
    <property type="evidence" value="ECO:0007669"/>
    <property type="project" value="InterPro"/>
</dbReference>
<protein>
    <recommendedName>
        <fullName evidence="4">Carrier domain-containing protein</fullName>
    </recommendedName>
</protein>
<dbReference type="Gene3D" id="3.30.559.10">
    <property type="entry name" value="Chloramphenicol acetyltransferase-like domain"/>
    <property type="match status" value="2"/>
</dbReference>
<dbReference type="Gene3D" id="1.10.1200.10">
    <property type="entry name" value="ACP-like"/>
    <property type="match status" value="2"/>
</dbReference>
<name>A0AAD4AGB2_9GAMM</name>
<dbReference type="Pfam" id="PF00501">
    <property type="entry name" value="AMP-binding"/>
    <property type="match status" value="2"/>
</dbReference>
<keyword evidence="2" id="KW-0596">Phosphopantetheine</keyword>
<evidence type="ECO:0000256" key="3">
    <source>
        <dbReference type="ARBA" id="ARBA00022553"/>
    </source>
</evidence>
<evidence type="ECO:0000313" key="5">
    <source>
        <dbReference type="EMBL" id="KAF7767739.1"/>
    </source>
</evidence>
<evidence type="ECO:0000313" key="6">
    <source>
        <dbReference type="Proteomes" id="UP000016487"/>
    </source>
</evidence>
<dbReference type="InterPro" id="IPR001242">
    <property type="entry name" value="Condensation_dom"/>
</dbReference>
<dbReference type="InterPro" id="IPR020806">
    <property type="entry name" value="PKS_PP-bd"/>
</dbReference>
<dbReference type="Pfam" id="PF00668">
    <property type="entry name" value="Condensation"/>
    <property type="match status" value="2"/>
</dbReference>
<dbReference type="GO" id="GO:0003824">
    <property type="term" value="F:catalytic activity"/>
    <property type="evidence" value="ECO:0007669"/>
    <property type="project" value="InterPro"/>
</dbReference>
<dbReference type="Pfam" id="PF18563">
    <property type="entry name" value="TubC_N"/>
    <property type="match status" value="1"/>
</dbReference>
<dbReference type="InterPro" id="IPR045851">
    <property type="entry name" value="AMP-bd_C_sf"/>
</dbReference>
<dbReference type="FunFam" id="3.40.50.980:FF:000001">
    <property type="entry name" value="Non-ribosomal peptide synthetase"/>
    <property type="match status" value="2"/>
</dbReference>
<dbReference type="InterPro" id="IPR000873">
    <property type="entry name" value="AMP-dep_synth/lig_dom"/>
</dbReference>
<dbReference type="InterPro" id="IPR009081">
    <property type="entry name" value="PP-bd_ACP"/>
</dbReference>
<dbReference type="NCBIfam" id="TIGR01733">
    <property type="entry name" value="AA-adenyl-dom"/>
    <property type="match status" value="2"/>
</dbReference>
<dbReference type="InterPro" id="IPR044894">
    <property type="entry name" value="TubC_N_sf"/>
</dbReference>